<name>A0A8S1C650_9INSE</name>
<dbReference type="Gene3D" id="1.25.10.10">
    <property type="entry name" value="Leucine-rich Repeat Variant"/>
    <property type="match status" value="1"/>
</dbReference>
<dbReference type="AlphaFoldDB" id="A0A8S1C650"/>
<evidence type="ECO:0000256" key="5">
    <source>
        <dbReference type="ARBA" id="ARBA00022448"/>
    </source>
</evidence>
<evidence type="ECO:0000256" key="2">
    <source>
        <dbReference type="ARBA" id="ARBA00007991"/>
    </source>
</evidence>
<dbReference type="InterPro" id="IPR016024">
    <property type="entry name" value="ARM-type_fold"/>
</dbReference>
<dbReference type="InterPro" id="IPR051345">
    <property type="entry name" value="Importin_beta-like_NTR"/>
</dbReference>
<feature type="domain" description="Importin N-terminal" evidence="9">
    <location>
        <begin position="39"/>
        <end position="103"/>
    </location>
</feature>
<dbReference type="Pfam" id="PF08389">
    <property type="entry name" value="Xpo1"/>
    <property type="match status" value="1"/>
</dbReference>
<keyword evidence="8" id="KW-0539">Nucleus</keyword>
<feature type="domain" description="Exportin-1/Importin-beta-like" evidence="10">
    <location>
        <begin position="109"/>
        <end position="223"/>
    </location>
</feature>
<evidence type="ECO:0000256" key="6">
    <source>
        <dbReference type="ARBA" id="ARBA00022737"/>
    </source>
</evidence>
<dbReference type="SUPFAM" id="SSF48371">
    <property type="entry name" value="ARM repeat"/>
    <property type="match status" value="1"/>
</dbReference>
<evidence type="ECO:0000256" key="7">
    <source>
        <dbReference type="ARBA" id="ARBA00022927"/>
    </source>
</evidence>
<proteinExistence type="inferred from homology"/>
<keyword evidence="5" id="KW-0813">Transport</keyword>
<gene>
    <name evidence="11" type="ORF">CLODIP_2_CD14264</name>
</gene>
<evidence type="ECO:0000259" key="9">
    <source>
        <dbReference type="Pfam" id="PF03810"/>
    </source>
</evidence>
<dbReference type="InterPro" id="IPR013598">
    <property type="entry name" value="Exportin-1/Importin-b-like"/>
</dbReference>
<dbReference type="InterPro" id="IPR001494">
    <property type="entry name" value="Importin-beta_N"/>
</dbReference>
<dbReference type="InterPro" id="IPR040709">
    <property type="entry name" value="Importin_rep_1"/>
</dbReference>
<dbReference type="Pfam" id="PF18773">
    <property type="entry name" value="Importin_rep"/>
    <property type="match status" value="1"/>
</dbReference>
<dbReference type="GO" id="GO:0005634">
    <property type="term" value="C:nucleus"/>
    <property type="evidence" value="ECO:0007669"/>
    <property type="project" value="UniProtKB-SubCell"/>
</dbReference>
<protein>
    <recommendedName>
        <fullName evidence="4">Importin-13</fullName>
    </recommendedName>
</protein>
<comment type="similarity">
    <text evidence="2">Belongs to the importin beta family.</text>
</comment>
<accession>A0A8S1C650</accession>
<dbReference type="Pfam" id="PF24140">
    <property type="entry name" value="TPR_TNPO3_IPO13_3rd"/>
    <property type="match status" value="1"/>
</dbReference>
<evidence type="ECO:0000313" key="11">
    <source>
        <dbReference type="EMBL" id="CAB3362647.1"/>
    </source>
</evidence>
<dbReference type="Pfam" id="PF18806">
    <property type="entry name" value="Importin_rep_3"/>
    <property type="match status" value="1"/>
</dbReference>
<dbReference type="PANTHER" id="PTHR12363">
    <property type="entry name" value="TRANSPORTIN 3 AND IMPORTIN 13"/>
    <property type="match status" value="1"/>
</dbReference>
<sequence length="960" mass="108083">MRSYLRISYMAEMDFTAENVEVAVRQFYLSSSTLQAQTHQWLVSAQTSKEAWSFVWPLLALDKASEVQFFGASTLQAKVSKFWAEVPLADMEGLRKRLLEVILMHQANKLVLSRLCISMAMCALQSMPSNWEDPITDILVTFQPARIPNIPPENLATIVLEILTVLPEEFQTMHLAQGRKGEVRHKLQSSIPKVFITLEECLKSDILCLRAVNCFKSWVQFGTHLPDLVKIADIICQVAEKSLFVDPELPDASVDALLAVSSHPECGKYPSVLLKMTDKWLRLHHLARQHQERDIEVEASVDRLLVMVAETHANLILKALVAPEMGGLSVDKTCKDAAVQLVKVALDCSATSGYFPIHETSSELPFSFWYLLQDNMSSLTAEAYPIVKQELLPVYSSLTDTLLMKSMLPENLDSWSSENKERFRCYRQDVADTMIYCYNVLEENMLHLLHGHLCQALDKCAADKTQWRPLEACFHSFYSVSETVSYDENVYLPQLFNSLHRIPSGCHPKLISSALDLIGAYAEWINKHTDVLRQVVPILVMGLKAQEYATSATMALKDLTRDCQVSMQPFAEMIIQAAKEALDSGRLLHNENIRLMYPLGKVLSCLPPQAIFRHLQQIIVPYLEELQRLLGEQSTLPEAKTKIVLRIKMFSMLFATLEPLQEGALGEGEQQPVVLVLHMLLPVFERVTVIWGDDPIVIDAICSAIKCSVQNLLDNCQPLLPAMLNLLLQMFKKNPQPSALDLAQQFLILFGASEYQLMQTLLSEMVLLTLQFCSGNAAEHTDLVESLMQVLAQVLKKSPQLFLNSSLGLPVLFHFAILSLGMAESSTVKAAVSFLSSFIAQSREMQPLQNVVHSQGEELVRKILACIGGESPRSIADMMSDLLLALNKKYFDYQTRWLQQLMSIEGFPSAKVSQEVKQNFVKSILKERANKRKMQENVREFSLACRGMLGGDNIPISCYF</sequence>
<evidence type="ECO:0000256" key="3">
    <source>
        <dbReference type="ARBA" id="ARBA00011422"/>
    </source>
</evidence>
<comment type="subunit">
    <text evidence="3">Interacts with UBC9, RAN, RBM8A, eIF-1A and PAX6.</text>
</comment>
<dbReference type="InterPro" id="IPR057942">
    <property type="entry name" value="TPR_TNPO3_IPO13_3rd"/>
</dbReference>
<keyword evidence="7" id="KW-0653">Protein transport</keyword>
<evidence type="ECO:0000256" key="4">
    <source>
        <dbReference type="ARBA" id="ARBA00016020"/>
    </source>
</evidence>
<reference evidence="11 12" key="1">
    <citation type="submission" date="2020-04" db="EMBL/GenBank/DDBJ databases">
        <authorList>
            <person name="Alioto T."/>
            <person name="Alioto T."/>
            <person name="Gomez Garrido J."/>
        </authorList>
    </citation>
    <scope>NUCLEOTIDE SEQUENCE [LARGE SCALE GENOMIC DNA]</scope>
</reference>
<dbReference type="EMBL" id="CADEPI010000009">
    <property type="protein sequence ID" value="CAB3362647.1"/>
    <property type="molecule type" value="Genomic_DNA"/>
</dbReference>
<comment type="subcellular location">
    <subcellularLocation>
        <location evidence="1">Nucleus</location>
    </subcellularLocation>
</comment>
<evidence type="ECO:0000313" key="12">
    <source>
        <dbReference type="Proteomes" id="UP000494165"/>
    </source>
</evidence>
<organism evidence="11 12">
    <name type="scientific">Cloeon dipterum</name>
    <dbReference type="NCBI Taxonomy" id="197152"/>
    <lineage>
        <taxon>Eukaryota</taxon>
        <taxon>Metazoa</taxon>
        <taxon>Ecdysozoa</taxon>
        <taxon>Arthropoda</taxon>
        <taxon>Hexapoda</taxon>
        <taxon>Insecta</taxon>
        <taxon>Pterygota</taxon>
        <taxon>Palaeoptera</taxon>
        <taxon>Ephemeroptera</taxon>
        <taxon>Pisciforma</taxon>
        <taxon>Baetidae</taxon>
        <taxon>Cloeon</taxon>
    </lineage>
</organism>
<comment type="caution">
    <text evidence="11">The sequence shown here is derived from an EMBL/GenBank/DDBJ whole genome shotgun (WGS) entry which is preliminary data.</text>
</comment>
<dbReference type="GO" id="GO:0006606">
    <property type="term" value="P:protein import into nucleus"/>
    <property type="evidence" value="ECO:0007669"/>
    <property type="project" value="TreeGrafter"/>
</dbReference>
<dbReference type="GO" id="GO:0031267">
    <property type="term" value="F:small GTPase binding"/>
    <property type="evidence" value="ECO:0007669"/>
    <property type="project" value="InterPro"/>
</dbReference>
<dbReference type="PANTHER" id="PTHR12363:SF33">
    <property type="entry name" value="IMPORTIN-13"/>
    <property type="match status" value="1"/>
</dbReference>
<evidence type="ECO:0000256" key="1">
    <source>
        <dbReference type="ARBA" id="ARBA00004123"/>
    </source>
</evidence>
<evidence type="ECO:0000256" key="8">
    <source>
        <dbReference type="ARBA" id="ARBA00023242"/>
    </source>
</evidence>
<dbReference type="InterPro" id="IPR011989">
    <property type="entry name" value="ARM-like"/>
</dbReference>
<dbReference type="GO" id="GO:0005737">
    <property type="term" value="C:cytoplasm"/>
    <property type="evidence" value="ECO:0007669"/>
    <property type="project" value="TreeGrafter"/>
</dbReference>
<dbReference type="OrthoDB" id="2016913at2759"/>
<dbReference type="Pfam" id="PF03810">
    <property type="entry name" value="IBN_N"/>
    <property type="match status" value="1"/>
</dbReference>
<keyword evidence="12" id="KW-1185">Reference proteome</keyword>
<evidence type="ECO:0000259" key="10">
    <source>
        <dbReference type="Pfam" id="PF08389"/>
    </source>
</evidence>
<keyword evidence="6" id="KW-0677">Repeat</keyword>
<dbReference type="Proteomes" id="UP000494165">
    <property type="component" value="Unassembled WGS sequence"/>
</dbReference>
<dbReference type="InterPro" id="IPR040520">
    <property type="entry name" value="Importin_rep_3"/>
</dbReference>